<dbReference type="GO" id="GO:0004930">
    <property type="term" value="F:G protein-coupled receptor activity"/>
    <property type="evidence" value="ECO:0007669"/>
    <property type="project" value="InterPro"/>
</dbReference>
<dbReference type="GO" id="GO:0007009">
    <property type="term" value="P:plasma membrane organization"/>
    <property type="evidence" value="ECO:0007669"/>
    <property type="project" value="TreeGrafter"/>
</dbReference>
<gene>
    <name evidence="12" type="ORF">QVE165_LOCUS7271</name>
</gene>
<evidence type="ECO:0000256" key="7">
    <source>
        <dbReference type="ARBA" id="ARBA00023136"/>
    </source>
</evidence>
<organism evidence="12 13">
    <name type="scientific">Adineta steineri</name>
    <dbReference type="NCBI Taxonomy" id="433720"/>
    <lineage>
        <taxon>Eukaryota</taxon>
        <taxon>Metazoa</taxon>
        <taxon>Spiralia</taxon>
        <taxon>Gnathifera</taxon>
        <taxon>Rotifera</taxon>
        <taxon>Eurotatoria</taxon>
        <taxon>Bdelloidea</taxon>
        <taxon>Adinetida</taxon>
        <taxon>Adinetidae</taxon>
        <taxon>Adineta</taxon>
    </lineage>
</organism>
<keyword evidence="6 9" id="KW-1133">Transmembrane helix</keyword>
<dbReference type="CDD" id="cd04011">
    <property type="entry name" value="C2B_Ferlin"/>
    <property type="match status" value="1"/>
</dbReference>
<dbReference type="InterPro" id="IPR006614">
    <property type="entry name" value="Peroxin/Ferlin"/>
</dbReference>
<protein>
    <submittedName>
        <fullName evidence="12">Uncharacterized protein</fullName>
    </submittedName>
</protein>
<dbReference type="Gene3D" id="1.20.1070.10">
    <property type="entry name" value="Rhodopsin 7-helix transmembrane proteins"/>
    <property type="match status" value="1"/>
</dbReference>
<feature type="transmembrane region" description="Helical" evidence="9">
    <location>
        <begin position="2096"/>
        <end position="2114"/>
    </location>
</feature>
<dbReference type="SMART" id="SM00239">
    <property type="entry name" value="C2"/>
    <property type="match status" value="5"/>
</dbReference>
<keyword evidence="7 9" id="KW-0472">Membrane</keyword>
<feature type="transmembrane region" description="Helical" evidence="9">
    <location>
        <begin position="2288"/>
        <end position="2310"/>
    </location>
</feature>
<feature type="transmembrane region" description="Helical" evidence="9">
    <location>
        <begin position="2198"/>
        <end position="2218"/>
    </location>
</feature>
<accession>A0A813WLN2</accession>
<dbReference type="CDD" id="cd04017">
    <property type="entry name" value="C2D_Ferlin"/>
    <property type="match status" value="1"/>
</dbReference>
<comment type="caution">
    <text evidence="12">The sequence shown here is derived from an EMBL/GenBank/DDBJ whole genome shotgun (WGS) entry which is preliminary data.</text>
</comment>
<dbReference type="InterPro" id="IPR035892">
    <property type="entry name" value="C2_domain_sf"/>
</dbReference>
<feature type="region of interest" description="Disordered" evidence="8">
    <location>
        <begin position="2342"/>
        <end position="2370"/>
    </location>
</feature>
<keyword evidence="3 9" id="KW-0812">Transmembrane</keyword>
<dbReference type="InterPro" id="IPR000008">
    <property type="entry name" value="C2_dom"/>
</dbReference>
<dbReference type="EMBL" id="CAJNOM010000031">
    <property type="protein sequence ID" value="CAF0859197.1"/>
    <property type="molecule type" value="Genomic_DNA"/>
</dbReference>
<feature type="domain" description="C2" evidence="10">
    <location>
        <begin position="333"/>
        <end position="471"/>
    </location>
</feature>
<dbReference type="CDD" id="cd14978">
    <property type="entry name" value="7tmA_FMRFamide_R-like"/>
    <property type="match status" value="1"/>
</dbReference>
<feature type="transmembrane region" description="Helical" evidence="9">
    <location>
        <begin position="2134"/>
        <end position="2155"/>
    </location>
</feature>
<sequence length="2370" mass="270613">MGDVNINKKEGILQIIVHNANNVPSSAKFLGSPDPYVNIFYHGVKKQTNWQRSTCDPKWDETFDFPLNGIPIQNTDMLEVQLKDHETIGSNKLIGQGTVPLSEVLRAGTVKRRVVPLMNPQGVALEATKLFITMEYLSPDGGGKQQTNAKNGDPNQFDDVPLQNNGETAWMAEYNADLAFKRQNKPRSTKPQDFQIRIKIFQARQLDGNNLHPVCRVRVVGEEKQTKIQKGTNQPYFNEVFFFNINMSEADLCDEIIEFEVCNSRTLRADMKIGAFKMDIGYIYSQLKHSINRKWLLLSDDDDKMSGSKGYLKVTVNILGPGDEAPSQENDGDDDDIESNLLRPAGLMLRPATFILKVYKADDLPRMDSAFFHGMKKIFTATEDIKELIDPYVNFSFAGQQVSSKIVYTCSHPEFNQELRLGLKFPSMCDKITLTVMDWDRLTYSDIIGVGLIDVFIKDSGFLPTFGPCWINLYGAPREYSDIPTALDVLNTGKGEGVAYRGRVFVELQTILGETPSEPIGDISNSDIIRTLPYQSRKKYKLHAAFLDASMLYEHESTLEFEISIGNYGNKFDGDVGNASCSTTPPTNPVFDGTSYYFLPWGHTKPCVQVSSEWEDVTFRLEAMNQLSKIKLFITGLLSTLDLLRIKQTTDEVLLKHYKQSLDMVIAHLRKPLPEPEVGRHHVNELDRLRRQMRLKDLSEMIKKLEDLKLHAKTALEVITTLEDIKENLEYLEAEPQNSIPDVIIWLLSNGKRYAYYRLPANEVFYSSHVDRRGRLCGKVQTITLKWPGKESDIDKDKRNFLPGEIRVKIWLGLAIHEQDWLSQQKGADLAIYAETYENQSNVLGQWTTGGPLMSRPSWSDVTGTISLPQKNFQLPPGWRWEGDWYISPEISARYADDAGHRKFTEEVYEHQSRIMGGAQWQPKAVPWTDLNGDKVPSKTERIEPPPGWVWEDEWCIDANRAVDEDGFEYCVNQTLGGWCPTEKVFHLNRRRRWYRTRVIKKDAPVDDKKGNLLFFDTTDEMTSLLTSSDEAEKKATQEGLRNEGWEYAPMFNMKFHADERSMDMTRRRRWHRKMVPSAEQNMIDASGASVSSTDVVFRMQSQVQAITDSSTKSEQQQQIDASSSSTTTTPTKDVKIELNAPRMYLSFKKAYFYELRAYIYSARNLLSMDHDSFSDPFAQIGFINQSQRTEVIEKSLCPTWDQTLIFSTVELYGEPDEIHHDPPNILIELFDKDQYGAPDFLGRVQCPPIVRLVPDETKPPVKLKWFPVKRGKDDAGELLAAFELFLLPETDSEKKMPPQPPRRGSLFIVPQSIRPQLVRTGIEILSWGIRNMKTFMLSDVDCPQVVFEVGGHEIESTIIKSAKKTPNFDRPLLFLDVMLPKEDLYAPPMNIKVKDHRSFGRKPVVGFHVIKSLESFRCDPNAPSLSIMQAAQAPATPAVLAIEDVPGSTDKKSKKQRKEEAKSGNNLADGTVATTTIALTTNETDTTIVDKKSMKKRVKHFLKKHKGRGNPMKPESKLAKIQKSMMGKHHQQYQSVPVIDEPPVEEDIDWWSKYYASKGELNKCGSYVQKGYEALTVLPHPLELHEIYEGFSDFCRTFQLSRGKTKFEEENEIVGEFKGLFKVYPLPEDPNEPLPHRIMENLPSSSLEDCIVRVYIIRATDLQPTDSNGKSDPYIEIELGKTRIDNRDERIPNTTNPIFGKMFELKTVIPTAKDLTIRIKDWDLLTSDDVIGQTTIDLENRFLSKYRATCGLPLQFNVTGPNQWRDSVRPRKILFDVCKRNNLPVPELIDDHTIKIGESVFHLEDFEQEKNLTIHVGDDEERLALYILHKLRLCPEHVETRPLFNPLQPLIEQGRLELFVDIFPKSQGPPGPIFDITPRKPKPYVLRCIVWNTSDVILQETSITGEKMSDIYVKGWMSGNEDDVQKTDIHYRSMDGEGNFNWRFVYDFLYLPAERFFIIMQFYSSLFEETISNINNLHLPHSDILVYNLSSSSVIIQNNTITTVSYDPYRHLTETIVYKYICLTIFIIGVIGNLLSVLVFSRPSLRRRSCAIYFLALAITDIASLCSSFIDTVLPSYNNVSLTIKSIFICKLNPLMVYFTTDLSNFLLAVASIDRAVSIQCPVKSQQFCQARIAVYIILIMSIVFLLINGHIFWGFEIVDELTQKICLPSKTKIVYYNEPHSMTYDRFYAIFDSLDMLFAVVIPFIVMLICNIIILIRVITSRRSVTTVVTTTSQSKKSRKRHEKERQLTVMLLGSAAAFLVFTLPTEINDTVRAFRPSDFSQTQGAQALMTAIFIAMGQLNHAIHFYIYTLTGGVFRNELIQLFTFSKYKLLRQTNLSSTRQTTIRDHHPSKNSSKQKSIHDDNDTPT</sequence>
<dbReference type="Pfam" id="PF00001">
    <property type="entry name" value="7tm_1"/>
    <property type="match status" value="1"/>
</dbReference>
<dbReference type="InterPro" id="IPR017452">
    <property type="entry name" value="GPCR_Rhodpsn_7TM"/>
</dbReference>
<keyword evidence="13" id="KW-1185">Reference proteome</keyword>
<dbReference type="CDD" id="cd04037">
    <property type="entry name" value="C2E_Ferlin"/>
    <property type="match status" value="1"/>
</dbReference>
<dbReference type="Pfam" id="PF06398">
    <property type="entry name" value="Pex24p"/>
    <property type="match status" value="1"/>
</dbReference>
<evidence type="ECO:0000256" key="3">
    <source>
        <dbReference type="ARBA" id="ARBA00022692"/>
    </source>
</evidence>
<dbReference type="CDD" id="cd08374">
    <property type="entry name" value="C2F_Ferlin"/>
    <property type="match status" value="1"/>
</dbReference>
<feature type="compositionally biased region" description="Polar residues" evidence="8">
    <location>
        <begin position="1108"/>
        <end position="1122"/>
    </location>
</feature>
<dbReference type="GO" id="GO:0005886">
    <property type="term" value="C:plasma membrane"/>
    <property type="evidence" value="ECO:0007669"/>
    <property type="project" value="UniProtKB-SubCell"/>
</dbReference>
<dbReference type="CDD" id="cd04018">
    <property type="entry name" value="C2C_Ferlin"/>
    <property type="match status" value="1"/>
</dbReference>
<evidence type="ECO:0000256" key="9">
    <source>
        <dbReference type="SAM" id="Phobius"/>
    </source>
</evidence>
<dbReference type="Pfam" id="PF22901">
    <property type="entry name" value="dsrm_Ferlin"/>
    <property type="match status" value="1"/>
</dbReference>
<dbReference type="PRINTS" id="PR00237">
    <property type="entry name" value="GPCRRHODOPSN"/>
</dbReference>
<feature type="transmembrane region" description="Helical" evidence="9">
    <location>
        <begin position="2053"/>
        <end position="2076"/>
    </location>
</feature>
<dbReference type="SMART" id="SM01201">
    <property type="entry name" value="FerB"/>
    <property type="match status" value="1"/>
</dbReference>
<dbReference type="Gene3D" id="2.60.40.150">
    <property type="entry name" value="C2 domain"/>
    <property type="match status" value="6"/>
</dbReference>
<feature type="domain" description="C2" evidence="10">
    <location>
        <begin position="1131"/>
        <end position="1267"/>
    </location>
</feature>
<reference evidence="12" key="1">
    <citation type="submission" date="2021-02" db="EMBL/GenBank/DDBJ databases">
        <authorList>
            <person name="Nowell W R."/>
        </authorList>
    </citation>
    <scope>NUCLEOTIDE SEQUENCE</scope>
</reference>
<evidence type="ECO:0000259" key="11">
    <source>
        <dbReference type="PROSITE" id="PS50262"/>
    </source>
</evidence>
<dbReference type="InterPro" id="IPR037725">
    <property type="entry name" value="C2F_Ferlin"/>
</dbReference>
<dbReference type="SUPFAM" id="SSF81321">
    <property type="entry name" value="Family A G protein-coupled receptor-like"/>
    <property type="match status" value="1"/>
</dbReference>
<dbReference type="InterPro" id="IPR037722">
    <property type="entry name" value="C2C_Ferlin"/>
</dbReference>
<evidence type="ECO:0000313" key="12">
    <source>
        <dbReference type="EMBL" id="CAF0859197.1"/>
    </source>
</evidence>
<dbReference type="InterPro" id="IPR010482">
    <property type="entry name" value="TECPR1-like_DysF"/>
</dbReference>
<proteinExistence type="predicted"/>
<evidence type="ECO:0000259" key="10">
    <source>
        <dbReference type="PROSITE" id="PS50004"/>
    </source>
</evidence>
<dbReference type="Pfam" id="PF08150">
    <property type="entry name" value="FerB"/>
    <property type="match status" value="1"/>
</dbReference>
<keyword evidence="5" id="KW-0735">Signal-anchor</keyword>
<dbReference type="PANTHER" id="PTHR12546:SF33">
    <property type="entry name" value="SPERM VESICLE FUSION PROTEIN FER-1"/>
    <property type="match status" value="1"/>
</dbReference>
<name>A0A813WLN2_9BILA</name>
<evidence type="ECO:0000256" key="8">
    <source>
        <dbReference type="SAM" id="MobiDB-lite"/>
    </source>
</evidence>
<dbReference type="PROSITE" id="PS50004">
    <property type="entry name" value="C2"/>
    <property type="match status" value="6"/>
</dbReference>
<dbReference type="SMART" id="SM00694">
    <property type="entry name" value="DysFC"/>
    <property type="match status" value="2"/>
</dbReference>
<dbReference type="FunFam" id="2.60.40.150:FF:000026">
    <property type="entry name" value="dysferlin isoform X2"/>
    <property type="match status" value="1"/>
</dbReference>
<dbReference type="InterPro" id="IPR037720">
    <property type="entry name" value="C2B_Ferlin"/>
</dbReference>
<comment type="subcellular location">
    <subcellularLocation>
        <location evidence="1">Cell membrane</location>
        <topology evidence="1">Single-pass type II membrane protein</topology>
    </subcellularLocation>
    <subcellularLocation>
        <location evidence="2">Cytoplasmic vesicle membrane</location>
        <topology evidence="2">Single-pass type II membrane protein</topology>
    </subcellularLocation>
</comment>
<feature type="transmembrane region" description="Helical" evidence="9">
    <location>
        <begin position="2018"/>
        <end position="2041"/>
    </location>
</feature>
<dbReference type="SMART" id="SM00693">
    <property type="entry name" value="DysFN"/>
    <property type="match status" value="2"/>
</dbReference>
<dbReference type="SMART" id="SM01202">
    <property type="entry name" value="FerI"/>
    <property type="match status" value="1"/>
</dbReference>
<dbReference type="Pfam" id="PF08151">
    <property type="entry name" value="FerI"/>
    <property type="match status" value="1"/>
</dbReference>
<feature type="domain" description="C2" evidence="10">
    <location>
        <begin position="1"/>
        <end position="114"/>
    </location>
</feature>
<feature type="region of interest" description="Disordered" evidence="8">
    <location>
        <begin position="1445"/>
        <end position="1468"/>
    </location>
</feature>
<evidence type="ECO:0000256" key="1">
    <source>
        <dbReference type="ARBA" id="ARBA00004401"/>
    </source>
</evidence>
<dbReference type="InterPro" id="IPR012561">
    <property type="entry name" value="Ferlin_B-domain"/>
</dbReference>
<dbReference type="InterPro" id="IPR055072">
    <property type="entry name" value="Ferlin_DSRM"/>
</dbReference>
<feature type="compositionally biased region" description="Basic and acidic residues" evidence="8">
    <location>
        <begin position="2361"/>
        <end position="2370"/>
    </location>
</feature>
<feature type="domain" description="C2" evidence="10">
    <location>
        <begin position="1303"/>
        <end position="1427"/>
    </location>
</feature>
<keyword evidence="4" id="KW-0677">Repeat</keyword>
<dbReference type="InterPro" id="IPR000276">
    <property type="entry name" value="GPCR_Rhodpsn"/>
</dbReference>
<dbReference type="Proteomes" id="UP000663832">
    <property type="component" value="Unassembled WGS sequence"/>
</dbReference>
<evidence type="ECO:0000256" key="4">
    <source>
        <dbReference type="ARBA" id="ARBA00022737"/>
    </source>
</evidence>
<dbReference type="InterPro" id="IPR037723">
    <property type="entry name" value="C2D_Ferlin"/>
</dbReference>
<dbReference type="GO" id="GO:0030659">
    <property type="term" value="C:cytoplasmic vesicle membrane"/>
    <property type="evidence" value="ECO:0007669"/>
    <property type="project" value="UniProtKB-SubCell"/>
</dbReference>
<feature type="region of interest" description="Disordered" evidence="8">
    <location>
        <begin position="1108"/>
        <end position="1131"/>
    </location>
</feature>
<dbReference type="Pfam" id="PF00168">
    <property type="entry name" value="C2"/>
    <property type="match status" value="4"/>
</dbReference>
<evidence type="ECO:0000313" key="13">
    <source>
        <dbReference type="Proteomes" id="UP000663832"/>
    </source>
</evidence>
<dbReference type="OrthoDB" id="10059618at2759"/>
<dbReference type="InterPro" id="IPR012968">
    <property type="entry name" value="FerIin_dom"/>
</dbReference>
<evidence type="ECO:0000256" key="5">
    <source>
        <dbReference type="ARBA" id="ARBA00022968"/>
    </source>
</evidence>
<dbReference type="InterPro" id="IPR037724">
    <property type="entry name" value="C2E_Ferlin"/>
</dbReference>
<dbReference type="SUPFAM" id="SSF49562">
    <property type="entry name" value="C2 domain (Calcium/lipid-binding domain, CaLB)"/>
    <property type="match status" value="7"/>
</dbReference>
<feature type="domain" description="G-protein coupled receptors family 1 profile" evidence="11">
    <location>
        <begin position="2033"/>
        <end position="2311"/>
    </location>
</feature>
<evidence type="ECO:0000256" key="6">
    <source>
        <dbReference type="ARBA" id="ARBA00022989"/>
    </source>
</evidence>
<dbReference type="PROSITE" id="PS50262">
    <property type="entry name" value="G_PROTEIN_RECEP_F1_2"/>
    <property type="match status" value="1"/>
</dbReference>
<evidence type="ECO:0000256" key="2">
    <source>
        <dbReference type="ARBA" id="ARBA00004483"/>
    </source>
</evidence>
<dbReference type="PANTHER" id="PTHR12546">
    <property type="entry name" value="FER-1-LIKE"/>
    <property type="match status" value="1"/>
</dbReference>
<dbReference type="InterPro" id="IPR037721">
    <property type="entry name" value="Ferlin"/>
</dbReference>
<feature type="transmembrane region" description="Helical" evidence="9">
    <location>
        <begin position="2250"/>
        <end position="2268"/>
    </location>
</feature>
<dbReference type="GO" id="GO:0098588">
    <property type="term" value="C:bounding membrane of organelle"/>
    <property type="evidence" value="ECO:0007669"/>
    <property type="project" value="UniProtKB-ARBA"/>
</dbReference>
<feature type="domain" description="C2" evidence="10">
    <location>
        <begin position="177"/>
        <end position="296"/>
    </location>
</feature>
<feature type="domain" description="C2" evidence="10">
    <location>
        <begin position="1634"/>
        <end position="1752"/>
    </location>
</feature>